<dbReference type="EMBL" id="SLWS01000007">
    <property type="protein sequence ID" value="TCO55771.1"/>
    <property type="molecule type" value="Genomic_DNA"/>
</dbReference>
<dbReference type="RefSeq" id="WP_132121845.1">
    <property type="nucleotide sequence ID" value="NZ_SLWS01000007.1"/>
</dbReference>
<dbReference type="Gene3D" id="2.40.50.230">
    <property type="entry name" value="Gp5 N-terminal domain"/>
    <property type="match status" value="1"/>
</dbReference>
<comment type="caution">
    <text evidence="2">The sequence shown here is derived from an EMBL/GenBank/DDBJ whole genome shotgun (WGS) entry which is preliminary data.</text>
</comment>
<dbReference type="Gene3D" id="6.20.150.20">
    <property type="match status" value="1"/>
</dbReference>
<evidence type="ECO:0000313" key="2">
    <source>
        <dbReference type="EMBL" id="TCO55771.1"/>
    </source>
</evidence>
<dbReference type="OrthoDB" id="1907165at2"/>
<dbReference type="Pfam" id="PF05954">
    <property type="entry name" value="Phage_GPD"/>
    <property type="match status" value="1"/>
</dbReference>
<dbReference type="AlphaFoldDB" id="A0A4R2J8Y4"/>
<accession>A0A4R2J8Y4</accession>
<protein>
    <submittedName>
        <fullName evidence="2">Uncharacterized protein involved in type VI secretion and phage assembly</fullName>
    </submittedName>
</protein>
<dbReference type="NCBIfam" id="NF033848">
    <property type="entry name" value="VgrG_rel"/>
    <property type="match status" value="1"/>
</dbReference>
<keyword evidence="3" id="KW-1185">Reference proteome</keyword>
<proteinExistence type="predicted"/>
<organism evidence="2 3">
    <name type="scientific">Actinocrispum wychmicini</name>
    <dbReference type="NCBI Taxonomy" id="1213861"/>
    <lineage>
        <taxon>Bacteria</taxon>
        <taxon>Bacillati</taxon>
        <taxon>Actinomycetota</taxon>
        <taxon>Actinomycetes</taxon>
        <taxon>Pseudonocardiales</taxon>
        <taxon>Pseudonocardiaceae</taxon>
        <taxon>Actinocrispum</taxon>
    </lineage>
</organism>
<dbReference type="SUPFAM" id="SSF69255">
    <property type="entry name" value="gp5 N-terminal domain-like"/>
    <property type="match status" value="1"/>
</dbReference>
<evidence type="ECO:0000313" key="3">
    <source>
        <dbReference type="Proteomes" id="UP000295680"/>
    </source>
</evidence>
<feature type="domain" description="Gp5/Type VI secretion system Vgr protein OB-fold" evidence="1">
    <location>
        <begin position="380"/>
        <end position="454"/>
    </location>
</feature>
<dbReference type="Pfam" id="PF04717">
    <property type="entry name" value="Phage_base_V"/>
    <property type="match status" value="1"/>
</dbReference>
<dbReference type="InterPro" id="IPR047702">
    <property type="entry name" value="VgrG-rel"/>
</dbReference>
<dbReference type="Proteomes" id="UP000295680">
    <property type="component" value="Unassembled WGS sequence"/>
</dbReference>
<reference evidence="2 3" key="1">
    <citation type="submission" date="2019-03" db="EMBL/GenBank/DDBJ databases">
        <title>Genomic Encyclopedia of Type Strains, Phase IV (KMG-IV): sequencing the most valuable type-strain genomes for metagenomic binning, comparative biology and taxonomic classification.</title>
        <authorList>
            <person name="Goeker M."/>
        </authorList>
    </citation>
    <scope>NUCLEOTIDE SEQUENCE [LARGE SCALE GENOMIC DNA]</scope>
    <source>
        <strain evidence="2 3">DSM 45934</strain>
    </source>
</reference>
<dbReference type="SUPFAM" id="SSF69279">
    <property type="entry name" value="Phage tail proteins"/>
    <property type="match status" value="1"/>
</dbReference>
<evidence type="ECO:0000259" key="1">
    <source>
        <dbReference type="Pfam" id="PF04717"/>
    </source>
</evidence>
<dbReference type="InterPro" id="IPR037026">
    <property type="entry name" value="Vgr_OB-fold_dom_sf"/>
</dbReference>
<gene>
    <name evidence="2" type="ORF">EV192_107194</name>
</gene>
<name>A0A4R2J8Y4_9PSEU</name>
<sequence>MTAPVGRSFAAEPIVVAGQLRKPWPERLVSCVVDQNVGLPDTATLTYEDETRKVLAKTGIHIGTKLKVYAVTVKDRKRELLFDGEVTALEMDNDSTGSFILIRAQSLANRLFRGRKVVAYHNMIAADIVRKVAAGAGMTTGRIETASITYPRLSQANVSDWEFLQGIAAEHGVTLHVDQKTGRLEMVRPKPASGAPDSSTSAAGNPFVLQFGANVTALRAAVTTSDRVNTVEVRGWDVSTKTKIVSTESAITSKTVDPDKKVPSPGVNTRLIVADTPYGSSAEADAVAKSVAASVSAGQAEIEAVVWGDPRLRAGVPVALGSAGPEFSGKYTATAAHHVLDKSGYRTTVLVSTSPDRSLAGLVMGGNAPSRGPRMPGLAIGIVDEVGDPDGHQRGWVKLTFPWLSDTYKTDWVRTVQFGGTGGGGVFCPQVKDEVLVGFEQGSLDAPYVLGGLYNGSDRPSRHDVSLVDGTKGNVNRMSLVSRGGQRLELLDKNGGPAGVRLVTGDGNFEITLDQQSDQITISGPAGRSITLSKSGITVDAGQGDLTLNGRTVTVNGELEVSVQGKIVRIN</sequence>
<dbReference type="InterPro" id="IPR006531">
    <property type="entry name" value="Gp5/Vgr_OB"/>
</dbReference>